<feature type="repeat" description="PPR" evidence="3">
    <location>
        <begin position="245"/>
        <end position="279"/>
    </location>
</feature>
<dbReference type="GO" id="GO:0003723">
    <property type="term" value="F:RNA binding"/>
    <property type="evidence" value="ECO:0007669"/>
    <property type="project" value="InterPro"/>
</dbReference>
<dbReference type="InterPro" id="IPR036322">
    <property type="entry name" value="WD40_repeat_dom_sf"/>
</dbReference>
<dbReference type="AlphaFoldDB" id="A0A835MB14"/>
<evidence type="ECO:0000313" key="5">
    <source>
        <dbReference type="EMBL" id="KAF9625960.1"/>
    </source>
</evidence>
<keyword evidence="2" id="KW-0853">WD repeat</keyword>
<name>A0A835MB14_9MAGN</name>
<dbReference type="PANTHER" id="PTHR47926:SF436">
    <property type="entry name" value="PENTATRICOPEPTIDE REPEAT-CONTAINING PROTEIN ELI1, CHLOROPLASTIC-LIKE ISOFORM X2"/>
    <property type="match status" value="1"/>
</dbReference>
<dbReference type="PANTHER" id="PTHR47926">
    <property type="entry name" value="PENTATRICOPEPTIDE REPEAT-CONTAINING PROTEIN"/>
    <property type="match status" value="1"/>
</dbReference>
<protein>
    <recommendedName>
        <fullName evidence="7">Pentatricopeptide repeat-containing protein</fullName>
    </recommendedName>
</protein>
<dbReference type="InterPro" id="IPR015943">
    <property type="entry name" value="WD40/YVTN_repeat-like_dom_sf"/>
</dbReference>
<dbReference type="SMART" id="SM00320">
    <property type="entry name" value="WD40"/>
    <property type="match status" value="2"/>
</dbReference>
<dbReference type="Gene3D" id="2.130.10.10">
    <property type="entry name" value="YVTN repeat-like/Quinoprotein amine dehydrogenase"/>
    <property type="match status" value="1"/>
</dbReference>
<dbReference type="InterPro" id="IPR046848">
    <property type="entry name" value="E_motif"/>
</dbReference>
<gene>
    <name evidence="5" type="ORF">IFM89_027828</name>
</gene>
<organism evidence="5 6">
    <name type="scientific">Coptis chinensis</name>
    <dbReference type="NCBI Taxonomy" id="261450"/>
    <lineage>
        <taxon>Eukaryota</taxon>
        <taxon>Viridiplantae</taxon>
        <taxon>Streptophyta</taxon>
        <taxon>Embryophyta</taxon>
        <taxon>Tracheophyta</taxon>
        <taxon>Spermatophyta</taxon>
        <taxon>Magnoliopsida</taxon>
        <taxon>Ranunculales</taxon>
        <taxon>Ranunculaceae</taxon>
        <taxon>Coptidoideae</taxon>
        <taxon>Coptis</taxon>
    </lineage>
</organism>
<dbReference type="InterPro" id="IPR002885">
    <property type="entry name" value="PPR_rpt"/>
</dbReference>
<dbReference type="InterPro" id="IPR011990">
    <property type="entry name" value="TPR-like_helical_dom_sf"/>
</dbReference>
<dbReference type="Proteomes" id="UP000631114">
    <property type="component" value="Unassembled WGS sequence"/>
</dbReference>
<dbReference type="FunFam" id="1.25.40.10:FF:000348">
    <property type="entry name" value="Pentatricopeptide repeat-containing protein chloroplastic"/>
    <property type="match status" value="1"/>
</dbReference>
<dbReference type="Gene3D" id="1.25.40.10">
    <property type="entry name" value="Tetratricopeptide repeat domain"/>
    <property type="match status" value="3"/>
</dbReference>
<dbReference type="SUPFAM" id="SSF50978">
    <property type="entry name" value="WD40 repeat-like"/>
    <property type="match status" value="1"/>
</dbReference>
<dbReference type="InterPro" id="IPR046960">
    <property type="entry name" value="PPR_At4g14850-like_plant"/>
</dbReference>
<dbReference type="GO" id="GO:0009451">
    <property type="term" value="P:RNA modification"/>
    <property type="evidence" value="ECO:0007669"/>
    <property type="project" value="InterPro"/>
</dbReference>
<feature type="repeat" description="PPR" evidence="3">
    <location>
        <begin position="77"/>
        <end position="111"/>
    </location>
</feature>
<evidence type="ECO:0000256" key="1">
    <source>
        <dbReference type="ARBA" id="ARBA00022737"/>
    </source>
</evidence>
<keyword evidence="6" id="KW-1185">Reference proteome</keyword>
<feature type="repeat" description="WD" evidence="2">
    <location>
        <begin position="487"/>
        <end position="528"/>
    </location>
</feature>
<proteinExistence type="predicted"/>
<dbReference type="Pfam" id="PF13041">
    <property type="entry name" value="PPR_2"/>
    <property type="match status" value="1"/>
</dbReference>
<feature type="compositionally biased region" description="Low complexity" evidence="4">
    <location>
        <begin position="568"/>
        <end position="579"/>
    </location>
</feature>
<dbReference type="Pfam" id="PF00400">
    <property type="entry name" value="WD40"/>
    <property type="match status" value="1"/>
</dbReference>
<dbReference type="Pfam" id="PF20431">
    <property type="entry name" value="E_motif"/>
    <property type="match status" value="1"/>
</dbReference>
<dbReference type="PROSITE" id="PS50082">
    <property type="entry name" value="WD_REPEATS_2"/>
    <property type="match status" value="1"/>
</dbReference>
<evidence type="ECO:0000313" key="6">
    <source>
        <dbReference type="Proteomes" id="UP000631114"/>
    </source>
</evidence>
<evidence type="ECO:0000256" key="3">
    <source>
        <dbReference type="PROSITE-ProRule" id="PRU00708"/>
    </source>
</evidence>
<keyword evidence="1" id="KW-0677">Repeat</keyword>
<reference evidence="5 6" key="1">
    <citation type="submission" date="2020-10" db="EMBL/GenBank/DDBJ databases">
        <title>The Coptis chinensis genome and diversification of protoberbering-type alkaloids.</title>
        <authorList>
            <person name="Wang B."/>
            <person name="Shu S."/>
            <person name="Song C."/>
            <person name="Liu Y."/>
        </authorList>
    </citation>
    <scope>NUCLEOTIDE SEQUENCE [LARGE SCALE GENOMIC DNA]</scope>
    <source>
        <strain evidence="5">HL-2020</strain>
        <tissue evidence="5">Leaf</tissue>
    </source>
</reference>
<evidence type="ECO:0008006" key="7">
    <source>
        <dbReference type="Google" id="ProtNLM"/>
    </source>
</evidence>
<evidence type="ECO:0000256" key="2">
    <source>
        <dbReference type="PROSITE-ProRule" id="PRU00221"/>
    </source>
</evidence>
<dbReference type="PROSITE" id="PS51375">
    <property type="entry name" value="PPR"/>
    <property type="match status" value="3"/>
</dbReference>
<dbReference type="EMBL" id="JADFTS010000001">
    <property type="protein sequence ID" value="KAF9625960.1"/>
    <property type="molecule type" value="Genomic_DNA"/>
</dbReference>
<dbReference type="OrthoDB" id="597215at2759"/>
<dbReference type="FunFam" id="1.25.40.10:FF:000184">
    <property type="entry name" value="Pentatricopeptide repeat-containing protein, chloroplastic"/>
    <property type="match status" value="1"/>
</dbReference>
<feature type="region of interest" description="Disordered" evidence="4">
    <location>
        <begin position="558"/>
        <end position="579"/>
    </location>
</feature>
<sequence length="623" mass="69851">MLHRCLFPDNFTFTFLINSCARLSALEQGEQLHCFAFKTGLISDLFLQNSLIHMYAKCDKIESVCKVFQGMSLDDKNVVSWNSIIDAFVKAGDVDSARRLFNEMPERNVVSWNSIIAGCAKESLFDEAFRLFLRLQLSGLVPDETTLMTIISVISNLGLLCLGKQIHGYVIRNEFSLDAGFGAALIDMYSKCGTIHSALKVFQDTQNKNNVGHWTSMIVGYAVNGFAEASLRLFSQMQACGVKPNYVTFVGVLNACSHGGLVEQGIRLFNLMKTYNIEPGIQHYGCLVDLLGRSNLVREAKMLIDYMPMEPGAVIWSTLLAACRKHGDIEIGEIAAQKLVELAPDYGGGYILLSNLYANSCKWMEFGRMRRMMGERGVEKVAGLSWIEVDGEIHEFLVGDKFHPRSMEIHRLLDAIQCKLRWEKAWGISEGRLLRTIEFPSIIDAIALDPVEKSFFAGSRDGKIYITALSVENTSSSSFGMHTTGALSEHSKAVSCLALNMDGNLLVSELVDGTIRVLDTKTLQIVCMLKHSKGPVNNVLLIRRSFFQNPQTAVNRQASRRHRSSFITTTSQQSSSAASEMQMERLRLDSKISLEMAHQWMKMYEDYRFCVDELVDGDQNKWM</sequence>
<comment type="caution">
    <text evidence="5">The sequence shown here is derived from an EMBL/GenBank/DDBJ whole genome shotgun (WGS) entry which is preliminary data.</text>
</comment>
<dbReference type="InterPro" id="IPR001680">
    <property type="entry name" value="WD40_rpt"/>
</dbReference>
<evidence type="ECO:0000256" key="4">
    <source>
        <dbReference type="SAM" id="MobiDB-lite"/>
    </source>
</evidence>
<feature type="repeat" description="PPR" evidence="3">
    <location>
        <begin position="210"/>
        <end position="244"/>
    </location>
</feature>
<dbReference type="Pfam" id="PF01535">
    <property type="entry name" value="PPR"/>
    <property type="match status" value="5"/>
</dbReference>
<accession>A0A835MB14</accession>
<dbReference type="NCBIfam" id="TIGR00756">
    <property type="entry name" value="PPR"/>
    <property type="match status" value="4"/>
</dbReference>